<dbReference type="AlphaFoldDB" id="A0A1E1VYP3"/>
<evidence type="ECO:0000313" key="2">
    <source>
        <dbReference type="EMBL" id="JAT79804.1"/>
    </source>
</evidence>
<organism evidence="2">
    <name type="scientific">Pectinophora gossypiella</name>
    <name type="common">Cotton pink bollworm</name>
    <name type="synonym">Depressaria gossypiella</name>
    <dbReference type="NCBI Taxonomy" id="13191"/>
    <lineage>
        <taxon>Eukaryota</taxon>
        <taxon>Metazoa</taxon>
        <taxon>Ecdysozoa</taxon>
        <taxon>Arthropoda</taxon>
        <taxon>Hexapoda</taxon>
        <taxon>Insecta</taxon>
        <taxon>Pterygota</taxon>
        <taxon>Neoptera</taxon>
        <taxon>Endopterygota</taxon>
        <taxon>Lepidoptera</taxon>
        <taxon>Glossata</taxon>
        <taxon>Ditrysia</taxon>
        <taxon>Gelechioidea</taxon>
        <taxon>Gelechiidae</taxon>
        <taxon>Apatetrinae</taxon>
        <taxon>Pectinophora</taxon>
    </lineage>
</organism>
<proteinExistence type="predicted"/>
<feature type="region of interest" description="Disordered" evidence="1">
    <location>
        <begin position="107"/>
        <end position="127"/>
    </location>
</feature>
<name>A0A1E1VYP3_PECGO</name>
<reference evidence="2" key="1">
    <citation type="submission" date="2015-09" db="EMBL/GenBank/DDBJ databases">
        <title>De novo assembly of Pectinophora gossypiella (Pink Bollworm) gut transcriptome.</title>
        <authorList>
            <person name="Tassone E.E."/>
        </authorList>
    </citation>
    <scope>NUCLEOTIDE SEQUENCE</scope>
</reference>
<dbReference type="EMBL" id="GDQN01011250">
    <property type="protein sequence ID" value="JAT79804.1"/>
    <property type="molecule type" value="Transcribed_RNA"/>
</dbReference>
<accession>A0A1E1VYP3</accession>
<evidence type="ECO:0000256" key="1">
    <source>
        <dbReference type="SAM" id="MobiDB-lite"/>
    </source>
</evidence>
<gene>
    <name evidence="2" type="ORF">g.16140</name>
</gene>
<dbReference type="OrthoDB" id="6021714at2759"/>
<protein>
    <submittedName>
        <fullName evidence="2">Uncharacterized protein</fullName>
    </submittedName>
</protein>
<sequence length="192" mass="21417">MLQDVPQQMPQQMRLHPNYQLLVNAQKQVPINRNIPLPVINLLQAVPNKQIIRTPVNQVVTQELTKNAMTPLSLNIGSPMYSLPSSPNTNYSPVMSPAQRERVLSPYSTPQSLSPIGRYQRSPSSRLVSPVGMMQGSDPYLTNKMQPSPPFPMQTSDFLDSSVSLTSPDFWTEPELQGTNDLLTAFDDVKLV</sequence>